<evidence type="ECO:0000313" key="15">
    <source>
        <dbReference type="Proteomes" id="UP000095285"/>
    </source>
</evidence>
<dbReference type="SMART" id="SM00389">
    <property type="entry name" value="HOX"/>
    <property type="match status" value="1"/>
</dbReference>
<dbReference type="Pfam" id="PF00076">
    <property type="entry name" value="RRM_1"/>
    <property type="match status" value="1"/>
</dbReference>
<feature type="region of interest" description="Disordered" evidence="11">
    <location>
        <begin position="288"/>
        <end position="312"/>
    </location>
</feature>
<evidence type="ECO:0000256" key="4">
    <source>
        <dbReference type="ARBA" id="ARBA00022884"/>
    </source>
</evidence>
<keyword evidence="15" id="KW-1185">Reference proteome</keyword>
<dbReference type="Pfam" id="PF00046">
    <property type="entry name" value="Homeodomain"/>
    <property type="match status" value="1"/>
</dbReference>
<dbReference type="PROSITE" id="PS50071">
    <property type="entry name" value="HOMEOBOX_2"/>
    <property type="match status" value="1"/>
</dbReference>
<feature type="compositionally biased region" description="Polar residues" evidence="11">
    <location>
        <begin position="300"/>
        <end position="312"/>
    </location>
</feature>
<keyword evidence="7 8" id="KW-0539">Nucleus</keyword>
<organism evidence="15 16">
    <name type="scientific">Loa loa</name>
    <name type="common">Eye worm</name>
    <name type="synonym">Filaria loa</name>
    <dbReference type="NCBI Taxonomy" id="7209"/>
    <lineage>
        <taxon>Eukaryota</taxon>
        <taxon>Metazoa</taxon>
        <taxon>Ecdysozoa</taxon>
        <taxon>Nematoda</taxon>
        <taxon>Chromadorea</taxon>
        <taxon>Rhabditida</taxon>
        <taxon>Spirurina</taxon>
        <taxon>Spiruromorpha</taxon>
        <taxon>Filarioidea</taxon>
        <taxon>Onchocercidae</taxon>
        <taxon>Loa</taxon>
    </lineage>
</organism>
<dbReference type="eggNOG" id="KOG0112">
    <property type="taxonomic scope" value="Eukaryota"/>
</dbReference>
<dbReference type="GO" id="GO:0003677">
    <property type="term" value="F:DNA binding"/>
    <property type="evidence" value="ECO:0007669"/>
    <property type="project" value="UniProtKB-UniRule"/>
</dbReference>
<dbReference type="GO" id="GO:0005634">
    <property type="term" value="C:nucleus"/>
    <property type="evidence" value="ECO:0007669"/>
    <property type="project" value="UniProtKB-SubCell"/>
</dbReference>
<reference evidence="16" key="2">
    <citation type="submission" date="2016-11" db="UniProtKB">
        <authorList>
            <consortium name="WormBaseParasite"/>
        </authorList>
    </citation>
    <scope>IDENTIFICATION</scope>
</reference>
<dbReference type="WBParaSite" id="EN70_6876">
    <property type="protein sequence ID" value="EN70_6876"/>
    <property type="gene ID" value="EN70_6876"/>
</dbReference>
<dbReference type="PROSITE" id="PS50917">
    <property type="entry name" value="SPOC"/>
    <property type="match status" value="1"/>
</dbReference>
<feature type="region of interest" description="Disordered" evidence="11">
    <location>
        <begin position="644"/>
        <end position="680"/>
    </location>
</feature>
<evidence type="ECO:0000256" key="7">
    <source>
        <dbReference type="ARBA" id="ARBA00023242"/>
    </source>
</evidence>
<keyword evidence="4 9" id="KW-0694">RNA-binding</keyword>
<evidence type="ECO:0000256" key="8">
    <source>
        <dbReference type="PROSITE-ProRule" id="PRU00108"/>
    </source>
</evidence>
<evidence type="ECO:0000256" key="2">
    <source>
        <dbReference type="ARBA" id="ARBA00005387"/>
    </source>
</evidence>
<dbReference type="SUPFAM" id="SSF100939">
    <property type="entry name" value="SPOC domain-like"/>
    <property type="match status" value="1"/>
</dbReference>
<dbReference type="PANTHER" id="PTHR23189">
    <property type="entry name" value="RNA RECOGNITION MOTIF-CONTAINING"/>
    <property type="match status" value="1"/>
</dbReference>
<feature type="region of interest" description="Disordered" evidence="11">
    <location>
        <begin position="447"/>
        <end position="478"/>
    </location>
</feature>
<dbReference type="InterPro" id="IPR016194">
    <property type="entry name" value="SPOC-like_C_dom_sf"/>
</dbReference>
<comment type="subcellular location">
    <subcellularLocation>
        <location evidence="1 8 10">Nucleus</location>
    </subcellularLocation>
</comment>
<dbReference type="STRING" id="7209.A0A1I7VVZ7"/>
<evidence type="ECO:0000256" key="9">
    <source>
        <dbReference type="PROSITE-ProRule" id="PRU00176"/>
    </source>
</evidence>
<dbReference type="InterPro" id="IPR000504">
    <property type="entry name" value="RRM_dom"/>
</dbReference>
<dbReference type="Gene3D" id="3.30.70.330">
    <property type="match status" value="2"/>
</dbReference>
<dbReference type="InterPro" id="IPR001356">
    <property type="entry name" value="HD"/>
</dbReference>
<dbReference type="CDD" id="cd00086">
    <property type="entry name" value="homeodomain"/>
    <property type="match status" value="1"/>
</dbReference>
<dbReference type="SUPFAM" id="SSF46689">
    <property type="entry name" value="Homeodomain-like"/>
    <property type="match status" value="1"/>
</dbReference>
<feature type="domain" description="RRM" evidence="13">
    <location>
        <begin position="567"/>
        <end position="641"/>
    </location>
</feature>
<dbReference type="Pfam" id="PF07744">
    <property type="entry name" value="SPOC"/>
    <property type="match status" value="1"/>
</dbReference>
<reference evidence="15" key="1">
    <citation type="submission" date="2012-04" db="EMBL/GenBank/DDBJ databases">
        <title>The Genome Sequence of Loa loa.</title>
        <authorList>
            <consortium name="The Broad Institute Genome Sequencing Platform"/>
            <consortium name="Broad Institute Genome Sequencing Center for Infectious Disease"/>
            <person name="Nutman T.B."/>
            <person name="Fink D.L."/>
            <person name="Russ C."/>
            <person name="Young S."/>
            <person name="Zeng Q."/>
            <person name="Gargeya S."/>
            <person name="Alvarado L."/>
            <person name="Berlin A."/>
            <person name="Chapman S.B."/>
            <person name="Chen Z."/>
            <person name="Freedman E."/>
            <person name="Gellesch M."/>
            <person name="Goldberg J."/>
            <person name="Griggs A."/>
            <person name="Gujja S."/>
            <person name="Heilman E.R."/>
            <person name="Heiman D."/>
            <person name="Howarth C."/>
            <person name="Mehta T."/>
            <person name="Neiman D."/>
            <person name="Pearson M."/>
            <person name="Roberts A."/>
            <person name="Saif S."/>
            <person name="Shea T."/>
            <person name="Shenoy N."/>
            <person name="Sisk P."/>
            <person name="Stolte C."/>
            <person name="Sykes S."/>
            <person name="White J."/>
            <person name="Yandava C."/>
            <person name="Haas B."/>
            <person name="Henn M.R."/>
            <person name="Nusbaum C."/>
            <person name="Birren B."/>
        </authorList>
    </citation>
    <scope>NUCLEOTIDE SEQUENCE [LARGE SCALE GENOMIC DNA]</scope>
</reference>
<feature type="domain" description="Homeobox" evidence="12">
    <location>
        <begin position="223"/>
        <end position="269"/>
    </location>
</feature>
<dbReference type="InterPro" id="IPR012677">
    <property type="entry name" value="Nucleotide-bd_a/b_plait_sf"/>
</dbReference>
<evidence type="ECO:0000259" key="14">
    <source>
        <dbReference type="PROSITE" id="PS50917"/>
    </source>
</evidence>
<comment type="similarity">
    <text evidence="2">Belongs to the RRM Spen family.</text>
</comment>
<dbReference type="AlphaFoldDB" id="A0A1I7VVZ7"/>
<dbReference type="Gene3D" id="2.40.290.10">
    <property type="match status" value="1"/>
</dbReference>
<feature type="compositionally biased region" description="Basic residues" evidence="11">
    <location>
        <begin position="647"/>
        <end position="663"/>
    </location>
</feature>
<dbReference type="InterPro" id="IPR010912">
    <property type="entry name" value="SPOC_met"/>
</dbReference>
<dbReference type="PROSITE" id="PS00027">
    <property type="entry name" value="HOMEOBOX_1"/>
    <property type="match status" value="1"/>
</dbReference>
<feature type="DNA-binding region" description="Homeobox" evidence="8">
    <location>
        <begin position="225"/>
        <end position="270"/>
    </location>
</feature>
<dbReference type="InterPro" id="IPR035979">
    <property type="entry name" value="RBD_domain_sf"/>
</dbReference>
<evidence type="ECO:0000256" key="1">
    <source>
        <dbReference type="ARBA" id="ARBA00004123"/>
    </source>
</evidence>
<evidence type="ECO:0000256" key="6">
    <source>
        <dbReference type="ARBA" id="ARBA00023155"/>
    </source>
</evidence>
<feature type="domain" description="SPOC" evidence="14">
    <location>
        <begin position="683"/>
        <end position="833"/>
    </location>
</feature>
<evidence type="ECO:0000313" key="16">
    <source>
        <dbReference type="WBParaSite" id="EN70_6876"/>
    </source>
</evidence>
<evidence type="ECO:0000259" key="12">
    <source>
        <dbReference type="PROSITE" id="PS50071"/>
    </source>
</evidence>
<evidence type="ECO:0000256" key="11">
    <source>
        <dbReference type="SAM" id="MobiDB-lite"/>
    </source>
</evidence>
<evidence type="ECO:0000256" key="10">
    <source>
        <dbReference type="RuleBase" id="RU000682"/>
    </source>
</evidence>
<dbReference type="InterPro" id="IPR009057">
    <property type="entry name" value="Homeodomain-like_sf"/>
</dbReference>
<name>A0A1I7VVZ7_LOALO</name>
<dbReference type="GO" id="GO:0000981">
    <property type="term" value="F:DNA-binding transcription factor activity, RNA polymerase II-specific"/>
    <property type="evidence" value="ECO:0007669"/>
    <property type="project" value="InterPro"/>
</dbReference>
<feature type="compositionally biased region" description="Basic and acidic residues" evidence="11">
    <location>
        <begin position="447"/>
        <end position="457"/>
    </location>
</feature>
<keyword evidence="5 8" id="KW-0238">DNA-binding</keyword>
<evidence type="ECO:0000256" key="3">
    <source>
        <dbReference type="ARBA" id="ARBA00022553"/>
    </source>
</evidence>
<dbReference type="InterPro" id="IPR017970">
    <property type="entry name" value="Homeobox_CS"/>
</dbReference>
<dbReference type="SMART" id="SM00360">
    <property type="entry name" value="RRM"/>
    <property type="match status" value="3"/>
</dbReference>
<dbReference type="Gene3D" id="1.10.10.60">
    <property type="entry name" value="Homeodomain-like"/>
    <property type="match status" value="1"/>
</dbReference>
<sequence length="841" mass="96667">MAVYHQQQREQQLTNLIQNPVKQPDYLSAPQPEFRTSRKPELYAINQGNNSILIPNSRMPTFEFPWSLSVANSTTLSSLPTTRNVPSSVFPIRNFSLEQLTSMDDMRYWGFAEQLPSTTAVPQFALYTRLNMRSDSRLDLTANRFGSNNDSKTSVQLRSQQTRRKPRVLFTQFQVASINLMYFTDITCFLLTPRFVHCPNSAELMQGICRSKLFKMSDKDFAVNELEERFKLQRYVSAAERERLAVTLDLTPTQVKIWFQNRRYKCKRMELDRTLQLSSELILSQNMGTRYGGGRDGRNQRGTAYNANGRQSRPVQRLSFRRENSGDPDANLSSFYRDRFGSHSPEEYMNLRFSHFDNKITKDEIKDILEREFRRYAPFEIKIVRNPGDEQRLAYVNFERPEAARTIRHTMLPRLQKLLGKRLHLDPAGIIRDQEGKYIPDRYNRALQAERERERKDPLRRKSPSRRREEGGTWNLKEDDSDATRTLFVGNMPADIRESEIRRVFEKYGKVEDVDIKTPPETNAAYAFVLFQTLEQSMNAKANEHDRPIRPGTTRCKIGYGKSQPSNRLWIGGLGPWTSAEYLAKEFDRYGLIDRLDYEEGADFAYIRFTDQNAAMDACRAMKGFPLGGRDRCIIVDFAKDDQKEDRKRRRSMSAGSRKRNKGPRTPPESPSSTPSDGEIDTIDELERRIAPTWQGFIILKKTEYAIRLHRISGTEHLLQKLLRDPTDGSALKLHITQRLPLVSQEALEERLIHSSKKQLSLMIAVACDKPIRPLVNYLSEKDAAGVVTVPSGVLYVFAASNMADRLIQACARNITLLTPECGHLLFALALKALPDTPNGG</sequence>
<protein>
    <submittedName>
        <fullName evidence="16">Homeobox domain-containing protein</fullName>
    </submittedName>
</protein>
<dbReference type="Proteomes" id="UP000095285">
    <property type="component" value="Unassembled WGS sequence"/>
</dbReference>
<dbReference type="GO" id="GO:0003723">
    <property type="term" value="F:RNA binding"/>
    <property type="evidence" value="ECO:0007669"/>
    <property type="project" value="UniProtKB-UniRule"/>
</dbReference>
<evidence type="ECO:0000256" key="5">
    <source>
        <dbReference type="ARBA" id="ARBA00023125"/>
    </source>
</evidence>
<keyword evidence="6 8" id="KW-0371">Homeobox</keyword>
<evidence type="ECO:0000259" key="13">
    <source>
        <dbReference type="PROSITE" id="PS50102"/>
    </source>
</evidence>
<proteinExistence type="inferred from homology"/>
<accession>A0A1I7VVZ7</accession>
<dbReference type="PROSITE" id="PS50102">
    <property type="entry name" value="RRM"/>
    <property type="match status" value="2"/>
</dbReference>
<keyword evidence="3" id="KW-0597">Phosphoprotein</keyword>
<dbReference type="CDD" id="cd12310">
    <property type="entry name" value="RRM3_Spen"/>
    <property type="match status" value="1"/>
</dbReference>
<feature type="domain" description="RRM" evidence="13">
    <location>
        <begin position="485"/>
        <end position="563"/>
    </location>
</feature>
<dbReference type="SUPFAM" id="SSF54928">
    <property type="entry name" value="RNA-binding domain, RBD"/>
    <property type="match status" value="2"/>
</dbReference>
<dbReference type="InterPro" id="IPR012921">
    <property type="entry name" value="SPOC_C"/>
</dbReference>